<gene>
    <name evidence="1" type="ORF">EDB81DRAFT_921859</name>
</gene>
<name>A0A9P9D6P8_9HYPO</name>
<sequence length="377" mass="43191">MSRLKMTGDNSTDQLVELLFGLSLALSTEPLLDGQPSSTILVYFSGILAISTTSQQILPARVYTSHLSALIYMQRLLFLEQALPLRSYPTLGIKHRPRTRQLDRLSTIRERYMVIGSQSAFEEFVSLRSYGRVVAQSDTPATLLYWSNQGQTVSWGEKTQMTMGQFRLLPEYLIKQASCVCSELMYSWEPAIDLDGMKDKMANAESGYSFVVEPENKLSDAYLQLLKRACISRREPLSRKEHWDWQAVHRYQKKEELFRKYLGLALHMTGGQLPRWPELLSLWCENAEFGERGIYVHKGSLVYVARHHKAKRSTNREFIVARFLPAEVAHLVYKYCVYIRPFMNLLDRETRLAGHGMQGSSPLLFRASTASGRNDTV</sequence>
<reference evidence="1" key="1">
    <citation type="journal article" date="2021" name="Nat. Commun.">
        <title>Genetic determinants of endophytism in the Arabidopsis root mycobiome.</title>
        <authorList>
            <person name="Mesny F."/>
            <person name="Miyauchi S."/>
            <person name="Thiergart T."/>
            <person name="Pickel B."/>
            <person name="Atanasova L."/>
            <person name="Karlsson M."/>
            <person name="Huettel B."/>
            <person name="Barry K.W."/>
            <person name="Haridas S."/>
            <person name="Chen C."/>
            <person name="Bauer D."/>
            <person name="Andreopoulos W."/>
            <person name="Pangilinan J."/>
            <person name="LaButti K."/>
            <person name="Riley R."/>
            <person name="Lipzen A."/>
            <person name="Clum A."/>
            <person name="Drula E."/>
            <person name="Henrissat B."/>
            <person name="Kohler A."/>
            <person name="Grigoriev I.V."/>
            <person name="Martin F.M."/>
            <person name="Hacquard S."/>
        </authorList>
    </citation>
    <scope>NUCLEOTIDE SEQUENCE</scope>
    <source>
        <strain evidence="1">MPI-CAGE-AT-0147</strain>
    </source>
</reference>
<dbReference type="EMBL" id="JAGMUV010000035">
    <property type="protein sequence ID" value="KAH7113381.1"/>
    <property type="molecule type" value="Genomic_DNA"/>
</dbReference>
<dbReference type="Proteomes" id="UP000738349">
    <property type="component" value="Unassembled WGS sequence"/>
</dbReference>
<proteinExistence type="predicted"/>
<dbReference type="OrthoDB" id="5106157at2759"/>
<evidence type="ECO:0000313" key="1">
    <source>
        <dbReference type="EMBL" id="KAH7113381.1"/>
    </source>
</evidence>
<evidence type="ECO:0000313" key="2">
    <source>
        <dbReference type="Proteomes" id="UP000738349"/>
    </source>
</evidence>
<comment type="caution">
    <text evidence="1">The sequence shown here is derived from an EMBL/GenBank/DDBJ whole genome shotgun (WGS) entry which is preliminary data.</text>
</comment>
<dbReference type="AlphaFoldDB" id="A0A9P9D6P8"/>
<keyword evidence="2" id="KW-1185">Reference proteome</keyword>
<protein>
    <submittedName>
        <fullName evidence="1">Uncharacterized protein</fullName>
    </submittedName>
</protein>
<accession>A0A9P9D6P8</accession>
<organism evidence="1 2">
    <name type="scientific">Dactylonectria macrodidyma</name>
    <dbReference type="NCBI Taxonomy" id="307937"/>
    <lineage>
        <taxon>Eukaryota</taxon>
        <taxon>Fungi</taxon>
        <taxon>Dikarya</taxon>
        <taxon>Ascomycota</taxon>
        <taxon>Pezizomycotina</taxon>
        <taxon>Sordariomycetes</taxon>
        <taxon>Hypocreomycetidae</taxon>
        <taxon>Hypocreales</taxon>
        <taxon>Nectriaceae</taxon>
        <taxon>Dactylonectria</taxon>
    </lineage>
</organism>